<dbReference type="AlphaFoldDB" id="A0A5J4R556"/>
<dbReference type="Gene3D" id="1.10.10.60">
    <property type="entry name" value="Homeodomain-like"/>
    <property type="match status" value="1"/>
</dbReference>
<sequence>MSKHSLAEKLHIVSQVTKGNPIKRLSKDSHIHEGMILEWVRKYDLFGESGLQKQPNIRATSDFKEEVVRLVMDKHLPLPQVVLQCGVSKTTLESWVRMVKANGYATLYQQKKCGRPSTSMGRPKKQVPETALEELQAENVRLRAENSLLKQVKALVKEREARERMSGQQPSKN</sequence>
<dbReference type="SUPFAM" id="SSF46689">
    <property type="entry name" value="Homeodomain-like"/>
    <property type="match status" value="2"/>
</dbReference>
<dbReference type="PANTHER" id="PTHR33795:SF1">
    <property type="entry name" value="INSERTION ELEMENT IS150 PROTEIN INSJ"/>
    <property type="match status" value="1"/>
</dbReference>
<name>A0A5J4R556_9ZZZZ</name>
<evidence type="ECO:0000313" key="3">
    <source>
        <dbReference type="EMBL" id="KAA6329116.1"/>
    </source>
</evidence>
<dbReference type="InterPro" id="IPR052057">
    <property type="entry name" value="IS150/IS1296_orfA-like"/>
</dbReference>
<proteinExistence type="inferred from homology"/>
<comment type="similarity">
    <text evidence="1">Belongs to the IS150/IS1296 orfA family.</text>
</comment>
<dbReference type="InterPro" id="IPR009057">
    <property type="entry name" value="Homeodomain-like_sf"/>
</dbReference>
<dbReference type="PANTHER" id="PTHR33795">
    <property type="entry name" value="INSERTION ELEMENT IS150 PROTEIN INSJ"/>
    <property type="match status" value="1"/>
</dbReference>
<evidence type="ECO:0000256" key="1">
    <source>
        <dbReference type="ARBA" id="ARBA00038232"/>
    </source>
</evidence>
<reference evidence="3" key="1">
    <citation type="submission" date="2019-03" db="EMBL/GenBank/DDBJ databases">
        <title>Single cell metagenomics reveals metabolic interactions within the superorganism composed of flagellate Streblomastix strix and complex community of Bacteroidetes bacteria on its surface.</title>
        <authorList>
            <person name="Treitli S.C."/>
            <person name="Kolisko M."/>
            <person name="Husnik F."/>
            <person name="Keeling P."/>
            <person name="Hampl V."/>
        </authorList>
    </citation>
    <scope>NUCLEOTIDE SEQUENCE</scope>
    <source>
        <strain evidence="3">STM</strain>
    </source>
</reference>
<evidence type="ECO:0000259" key="2">
    <source>
        <dbReference type="Pfam" id="PF13518"/>
    </source>
</evidence>
<gene>
    <name evidence="3" type="ORF">EZS27_022042</name>
</gene>
<comment type="caution">
    <text evidence="3">The sequence shown here is derived from an EMBL/GenBank/DDBJ whole genome shotgun (WGS) entry which is preliminary data.</text>
</comment>
<feature type="domain" description="Insertion element IS150 protein InsJ-like helix-turn-helix" evidence="2">
    <location>
        <begin position="8"/>
        <end position="55"/>
    </location>
</feature>
<dbReference type="Pfam" id="PF13518">
    <property type="entry name" value="HTH_28"/>
    <property type="match status" value="1"/>
</dbReference>
<organism evidence="3">
    <name type="scientific">termite gut metagenome</name>
    <dbReference type="NCBI Taxonomy" id="433724"/>
    <lineage>
        <taxon>unclassified sequences</taxon>
        <taxon>metagenomes</taxon>
        <taxon>organismal metagenomes</taxon>
    </lineage>
</organism>
<protein>
    <recommendedName>
        <fullName evidence="2">Insertion element IS150 protein InsJ-like helix-turn-helix domain-containing protein</fullName>
    </recommendedName>
</protein>
<accession>A0A5J4R556</accession>
<dbReference type="EMBL" id="SNRY01001699">
    <property type="protein sequence ID" value="KAA6329116.1"/>
    <property type="molecule type" value="Genomic_DNA"/>
</dbReference>
<dbReference type="InterPro" id="IPR055247">
    <property type="entry name" value="InsJ-like_HTH"/>
</dbReference>